<feature type="region of interest" description="Disordered" evidence="1">
    <location>
        <begin position="118"/>
        <end position="166"/>
    </location>
</feature>
<feature type="compositionally biased region" description="Polar residues" evidence="1">
    <location>
        <begin position="146"/>
        <end position="162"/>
    </location>
</feature>
<dbReference type="Gene3D" id="3.60.40.10">
    <property type="entry name" value="PPM-type phosphatase domain"/>
    <property type="match status" value="1"/>
</dbReference>
<feature type="region of interest" description="Disordered" evidence="1">
    <location>
        <begin position="180"/>
        <end position="204"/>
    </location>
</feature>
<sequence length="404" mass="43538">MVKEVCDGEHGFERSGLPDKKSVMGIMVSSTVGCLIPNKCSNHGDSVAAALGIHYYDPPPEEGLGHSFYYVRPANFGSDSSTPLEFLGSGMAEPDGAAAIGSGGAAATATVTQVDQGSGFGRGEVPREQQHKRSATTRVSWERVPGTTSRCAPPGSSNGSETSRPKSMFETSFKVFSGASPVPRRSIPNSGPLSGPLSTGVPTSGTSLERGFLSGLLEWGFMFGPMERGVVSGPLEAAYAGHFSALLAELYQPSKLRRRTAALVKYMRTLSGPLQKALMRKMANALEKTHWSLFVPMKLFVMWEGSKEDKGDRDCVMKHAIDLALDMMVGNYDASLDPDTKEQANLQWAQGKAGEDRVHVVLSEEHGWLFVGIYDGFNGPNAPDFLMSNLYTAIYQELKGLLWV</sequence>
<name>A0ABP0WTN7_9BRYO</name>
<keyword evidence="3" id="KW-1185">Reference proteome</keyword>
<evidence type="ECO:0000313" key="2">
    <source>
        <dbReference type="EMBL" id="CAK9269807.1"/>
    </source>
</evidence>
<dbReference type="InterPro" id="IPR036457">
    <property type="entry name" value="PPM-type-like_dom_sf"/>
</dbReference>
<dbReference type="SUPFAM" id="SSF81606">
    <property type="entry name" value="PP2C-like"/>
    <property type="match status" value="1"/>
</dbReference>
<reference evidence="2" key="1">
    <citation type="submission" date="2024-02" db="EMBL/GenBank/DDBJ databases">
        <authorList>
            <consortium name="ELIXIR-Norway"/>
            <consortium name="Elixir Norway"/>
        </authorList>
    </citation>
    <scope>NUCLEOTIDE SEQUENCE</scope>
</reference>
<evidence type="ECO:0000313" key="3">
    <source>
        <dbReference type="Proteomes" id="UP001497444"/>
    </source>
</evidence>
<organism evidence="2 3">
    <name type="scientific">Sphagnum jensenii</name>
    <dbReference type="NCBI Taxonomy" id="128206"/>
    <lineage>
        <taxon>Eukaryota</taxon>
        <taxon>Viridiplantae</taxon>
        <taxon>Streptophyta</taxon>
        <taxon>Embryophyta</taxon>
        <taxon>Bryophyta</taxon>
        <taxon>Sphagnophytina</taxon>
        <taxon>Sphagnopsida</taxon>
        <taxon>Sphagnales</taxon>
        <taxon>Sphagnaceae</taxon>
        <taxon>Sphagnum</taxon>
    </lineage>
</organism>
<gene>
    <name evidence="2" type="ORF">CSSPJE1EN1_LOCUS15285</name>
</gene>
<proteinExistence type="predicted"/>
<dbReference type="PROSITE" id="PS51257">
    <property type="entry name" value="PROKAR_LIPOPROTEIN"/>
    <property type="match status" value="1"/>
</dbReference>
<dbReference type="Proteomes" id="UP001497444">
    <property type="component" value="Chromosome 3"/>
</dbReference>
<feature type="compositionally biased region" description="Polar residues" evidence="1">
    <location>
        <begin position="187"/>
        <end position="204"/>
    </location>
</feature>
<evidence type="ECO:0000256" key="1">
    <source>
        <dbReference type="SAM" id="MobiDB-lite"/>
    </source>
</evidence>
<accession>A0ABP0WTN7</accession>
<evidence type="ECO:0008006" key="4">
    <source>
        <dbReference type="Google" id="ProtNLM"/>
    </source>
</evidence>
<dbReference type="EMBL" id="OZ020098">
    <property type="protein sequence ID" value="CAK9269807.1"/>
    <property type="molecule type" value="Genomic_DNA"/>
</dbReference>
<protein>
    <recommendedName>
        <fullName evidence="4">Protein-serine/threonine phosphatase</fullName>
    </recommendedName>
</protein>